<protein>
    <submittedName>
        <fullName evidence="1">3389_t:CDS:1</fullName>
    </submittedName>
</protein>
<dbReference type="AlphaFoldDB" id="A0A9N9N6G4"/>
<evidence type="ECO:0000313" key="2">
    <source>
        <dbReference type="Proteomes" id="UP000789405"/>
    </source>
</evidence>
<dbReference type="EMBL" id="CAJVPY010009305">
    <property type="protein sequence ID" value="CAG8707085.1"/>
    <property type="molecule type" value="Genomic_DNA"/>
</dbReference>
<dbReference type="Proteomes" id="UP000789405">
    <property type="component" value="Unassembled WGS sequence"/>
</dbReference>
<name>A0A9N9N6G4_9GLOM</name>
<reference evidence="1" key="1">
    <citation type="submission" date="2021-06" db="EMBL/GenBank/DDBJ databases">
        <authorList>
            <person name="Kallberg Y."/>
            <person name="Tangrot J."/>
            <person name="Rosling A."/>
        </authorList>
    </citation>
    <scope>NUCLEOTIDE SEQUENCE</scope>
    <source>
        <strain evidence="1">MA453B</strain>
    </source>
</reference>
<accession>A0A9N9N6G4</accession>
<organism evidence="1 2">
    <name type="scientific">Dentiscutata erythropus</name>
    <dbReference type="NCBI Taxonomy" id="1348616"/>
    <lineage>
        <taxon>Eukaryota</taxon>
        <taxon>Fungi</taxon>
        <taxon>Fungi incertae sedis</taxon>
        <taxon>Mucoromycota</taxon>
        <taxon>Glomeromycotina</taxon>
        <taxon>Glomeromycetes</taxon>
        <taxon>Diversisporales</taxon>
        <taxon>Gigasporaceae</taxon>
        <taxon>Dentiscutata</taxon>
    </lineage>
</organism>
<comment type="caution">
    <text evidence="1">The sequence shown here is derived from an EMBL/GenBank/DDBJ whole genome shotgun (WGS) entry which is preliminary data.</text>
</comment>
<proteinExistence type="predicted"/>
<evidence type="ECO:0000313" key="1">
    <source>
        <dbReference type="EMBL" id="CAG8707085.1"/>
    </source>
</evidence>
<gene>
    <name evidence="1" type="ORF">DERYTH_LOCUS13353</name>
</gene>
<keyword evidence="2" id="KW-1185">Reference proteome</keyword>
<feature type="non-terminal residue" evidence="1">
    <location>
        <position position="183"/>
    </location>
</feature>
<sequence length="183" mass="20737">MPQEASGLLSQLVSDTNINQHFSGDILQETTDSVIFNKDQDSLSLNTEFGNDQHFSYDVLQETSNTVIIDNNQDPPSLNINNNFFLFQIGSGNDQRPSDLLILDNKQNSFDLNVDNSFTLSQNDSGSDLHDIESVNTDTEEIEVQNSASDLEFIELHLWRENAYQHKIKSIIDYVHISSFGEY</sequence>